<dbReference type="GO" id="GO:0015031">
    <property type="term" value="P:protein transport"/>
    <property type="evidence" value="ECO:0007669"/>
    <property type="project" value="UniProtKB-KW"/>
</dbReference>
<evidence type="ECO:0000256" key="6">
    <source>
        <dbReference type="ARBA" id="ARBA00022824"/>
    </source>
</evidence>
<comment type="subcellular location">
    <subcellularLocation>
        <location evidence="1">Endoplasmic reticulum membrane</location>
        <topology evidence="1">Multi-pass membrane protein</topology>
    </subcellularLocation>
</comment>
<dbReference type="SUPFAM" id="SSF53474">
    <property type="entry name" value="alpha/beta-Hydrolases"/>
    <property type="match status" value="1"/>
</dbReference>
<gene>
    <name evidence="12" type="ORF">SVUK_LOCUS15286</name>
</gene>
<dbReference type="PANTHER" id="PTHR15495">
    <property type="entry name" value="NEGATIVE REGULATOR OF VESICLE FORMATION-RELATED"/>
    <property type="match status" value="1"/>
</dbReference>
<evidence type="ECO:0000256" key="3">
    <source>
        <dbReference type="ARBA" id="ARBA00022448"/>
    </source>
</evidence>
<dbReference type="PANTHER" id="PTHR15495:SF7">
    <property type="entry name" value="GPI INOSITOL-DEACYLASE"/>
    <property type="match status" value="1"/>
</dbReference>
<dbReference type="EMBL" id="UYYB01108061">
    <property type="protein sequence ID" value="VDM80288.1"/>
    <property type="molecule type" value="Genomic_DNA"/>
</dbReference>
<keyword evidence="6 10" id="KW-0256">Endoplasmic reticulum</keyword>
<evidence type="ECO:0000256" key="5">
    <source>
        <dbReference type="ARBA" id="ARBA00022801"/>
    </source>
</evidence>
<evidence type="ECO:0000259" key="11">
    <source>
        <dbReference type="Pfam" id="PF07819"/>
    </source>
</evidence>
<evidence type="ECO:0000256" key="1">
    <source>
        <dbReference type="ARBA" id="ARBA00004477"/>
    </source>
</evidence>
<keyword evidence="8 10" id="KW-1133">Transmembrane helix</keyword>
<evidence type="ECO:0000256" key="2">
    <source>
        <dbReference type="ARBA" id="ARBA00006931"/>
    </source>
</evidence>
<dbReference type="Gene3D" id="3.40.50.1820">
    <property type="entry name" value="alpha/beta hydrolase"/>
    <property type="match status" value="1"/>
</dbReference>
<reference evidence="12 13" key="1">
    <citation type="submission" date="2018-11" db="EMBL/GenBank/DDBJ databases">
        <authorList>
            <consortium name="Pathogen Informatics"/>
        </authorList>
    </citation>
    <scope>NUCLEOTIDE SEQUENCE [LARGE SCALE GENOMIC DNA]</scope>
</reference>
<evidence type="ECO:0000256" key="4">
    <source>
        <dbReference type="ARBA" id="ARBA00022692"/>
    </source>
</evidence>
<dbReference type="Pfam" id="PF07819">
    <property type="entry name" value="PGAP1"/>
    <property type="match status" value="1"/>
</dbReference>
<dbReference type="OrthoDB" id="348976at2759"/>
<comment type="similarity">
    <text evidence="2 10">Belongs to the GPI inositol-deacylase family.</text>
</comment>
<dbReference type="AlphaFoldDB" id="A0A3P7LM64"/>
<dbReference type="GO" id="GO:0006505">
    <property type="term" value="P:GPI anchor metabolic process"/>
    <property type="evidence" value="ECO:0007669"/>
    <property type="project" value="TreeGrafter"/>
</dbReference>
<keyword evidence="7 10" id="KW-0653">Protein transport</keyword>
<evidence type="ECO:0000256" key="7">
    <source>
        <dbReference type="ARBA" id="ARBA00022927"/>
    </source>
</evidence>
<evidence type="ECO:0000256" key="8">
    <source>
        <dbReference type="ARBA" id="ARBA00022989"/>
    </source>
</evidence>
<evidence type="ECO:0000313" key="13">
    <source>
        <dbReference type="Proteomes" id="UP000270094"/>
    </source>
</evidence>
<dbReference type="InterPro" id="IPR039529">
    <property type="entry name" value="PGAP1/BST1"/>
</dbReference>
<accession>A0A3P7LM64</accession>
<dbReference type="InterPro" id="IPR012908">
    <property type="entry name" value="PGAP1-ab_dom-like"/>
</dbReference>
<keyword evidence="5 10" id="KW-0378">Hydrolase</keyword>
<evidence type="ECO:0000256" key="9">
    <source>
        <dbReference type="ARBA" id="ARBA00023136"/>
    </source>
</evidence>
<proteinExistence type="inferred from homology"/>
<comment type="caution">
    <text evidence="10">Lacks conserved residue(s) required for the propagation of feature annotation.</text>
</comment>
<dbReference type="GO" id="GO:0005789">
    <property type="term" value="C:endoplasmic reticulum membrane"/>
    <property type="evidence" value="ECO:0007669"/>
    <property type="project" value="UniProtKB-SubCell"/>
</dbReference>
<protein>
    <recommendedName>
        <fullName evidence="10">GPI inositol-deacylase</fullName>
        <ecNumber evidence="10">3.1.-.-</ecNumber>
    </recommendedName>
</protein>
<dbReference type="GO" id="GO:0006888">
    <property type="term" value="P:endoplasmic reticulum to Golgi vesicle-mediated transport"/>
    <property type="evidence" value="ECO:0007669"/>
    <property type="project" value="TreeGrafter"/>
</dbReference>
<name>A0A3P7LM64_STRVU</name>
<dbReference type="Proteomes" id="UP000270094">
    <property type="component" value="Unassembled WGS sequence"/>
</dbReference>
<dbReference type="GO" id="GO:0050185">
    <property type="term" value="F:phosphatidylinositol deacylase activity"/>
    <property type="evidence" value="ECO:0007669"/>
    <property type="project" value="TreeGrafter"/>
</dbReference>
<organism evidence="12 13">
    <name type="scientific">Strongylus vulgaris</name>
    <name type="common">Blood worm</name>
    <dbReference type="NCBI Taxonomy" id="40348"/>
    <lineage>
        <taxon>Eukaryota</taxon>
        <taxon>Metazoa</taxon>
        <taxon>Ecdysozoa</taxon>
        <taxon>Nematoda</taxon>
        <taxon>Chromadorea</taxon>
        <taxon>Rhabditida</taxon>
        <taxon>Rhabditina</taxon>
        <taxon>Rhabditomorpha</taxon>
        <taxon>Strongyloidea</taxon>
        <taxon>Strongylidae</taxon>
        <taxon>Strongylus</taxon>
    </lineage>
</organism>
<keyword evidence="13" id="KW-1185">Reference proteome</keyword>
<comment type="function">
    <text evidence="10">Involved in inositol deacylation of GPI-anchored proteins which plays important roles in the quality control and ER-associated degradation of GPI-anchored proteins.</text>
</comment>
<feature type="transmembrane region" description="Helical" evidence="10">
    <location>
        <begin position="55"/>
        <end position="72"/>
    </location>
</feature>
<keyword evidence="9 10" id="KW-0472">Membrane</keyword>
<evidence type="ECO:0000313" key="12">
    <source>
        <dbReference type="EMBL" id="VDM80288.1"/>
    </source>
</evidence>
<feature type="domain" description="GPI inositol-deacylase PGAP1-like alpha/beta" evidence="11">
    <location>
        <begin position="3"/>
        <end position="112"/>
    </location>
</feature>
<dbReference type="InterPro" id="IPR029058">
    <property type="entry name" value="AB_hydrolase_fold"/>
</dbReference>
<sequence length="214" mass="24260">MMNKTEMTSAPFRMHFYAVDFNEELSFISGSILNRQRNFVVSAISTVQRMYSRKIVLIGHSFGGVVLYALPAHPRYNVSDMGLVLTLAAPILSSPIVMDESMVNFYETMQNNDHAVHRPSWSIRGVDAEADHLCILWCNELVRHSTRILYRYGMEDISPHPRPPVDVVRDFFYKEKGSGSDIGGSTSNIVKIGIFDYPWVSRAYKGSMEVTLTI</sequence>
<keyword evidence="4 10" id="KW-0812">Transmembrane</keyword>
<evidence type="ECO:0000256" key="10">
    <source>
        <dbReference type="RuleBase" id="RU365011"/>
    </source>
</evidence>
<dbReference type="EC" id="3.1.-.-" evidence="10"/>
<keyword evidence="3 10" id="KW-0813">Transport</keyword>